<proteinExistence type="predicted"/>
<dbReference type="EMBL" id="GBEZ01027450">
    <property type="protein sequence ID" value="JAC59865.1"/>
    <property type="molecule type" value="Transcribed_RNA"/>
</dbReference>
<protein>
    <submittedName>
        <fullName evidence="1">Uncharacterized protein</fullName>
    </submittedName>
</protein>
<accession>A0A061QN32</accession>
<organism evidence="1">
    <name type="scientific">Tetraselmis sp. GSL018</name>
    <dbReference type="NCBI Taxonomy" id="582737"/>
    <lineage>
        <taxon>Eukaryota</taxon>
        <taxon>Viridiplantae</taxon>
        <taxon>Chlorophyta</taxon>
        <taxon>core chlorophytes</taxon>
        <taxon>Chlorodendrophyceae</taxon>
        <taxon>Chlorodendrales</taxon>
        <taxon>Chlorodendraceae</taxon>
        <taxon>Tetraselmis</taxon>
    </lineage>
</organism>
<name>A0A061QN32_9CHLO</name>
<evidence type="ECO:0000313" key="1">
    <source>
        <dbReference type="EMBL" id="JAC59865.1"/>
    </source>
</evidence>
<reference evidence="1" key="1">
    <citation type="submission" date="2014-05" db="EMBL/GenBank/DDBJ databases">
        <title>The transcriptome of the halophilic microalga Tetraselmis sp. GSL018 isolated from the Great Salt Lake, Utah.</title>
        <authorList>
            <person name="Jinkerson R.E."/>
            <person name="D'Adamo S."/>
            <person name="Posewitz M.C."/>
        </authorList>
    </citation>
    <scope>NUCLEOTIDE SEQUENCE</scope>
    <source>
        <strain evidence="1">GSL018</strain>
    </source>
</reference>
<sequence>MSESLQMACAESFKNLNPSEHWHRTKDSLISVRQAVKVSTTYLLLRAFYLRKLPEI</sequence>
<dbReference type="AlphaFoldDB" id="A0A061QN32"/>
<gene>
    <name evidence="1" type="ORF">TSPGSL018_30429</name>
</gene>